<evidence type="ECO:0000313" key="3">
    <source>
        <dbReference type="Proteomes" id="UP000649753"/>
    </source>
</evidence>
<sequence>MRIGEFSRRTGVSERSLCYYEQQGLLRPT</sequence>
<keyword evidence="2" id="KW-0238">DNA-binding</keyword>
<comment type="caution">
    <text evidence="2">The sequence shown here is derived from an EMBL/GenBank/DDBJ whole genome shotgun (WGS) entry which is preliminary data.</text>
</comment>
<dbReference type="Gene3D" id="1.10.1660.10">
    <property type="match status" value="1"/>
</dbReference>
<name>A0A927M0A4_9ACTN</name>
<dbReference type="GO" id="GO:0006355">
    <property type="term" value="P:regulation of DNA-templated transcription"/>
    <property type="evidence" value="ECO:0007669"/>
    <property type="project" value="InterPro"/>
</dbReference>
<dbReference type="PROSITE" id="PS50937">
    <property type="entry name" value="HTH_MERR_2"/>
    <property type="match status" value="1"/>
</dbReference>
<accession>A0A927M0A4</accession>
<keyword evidence="3" id="KW-1185">Reference proteome</keyword>
<dbReference type="AlphaFoldDB" id="A0A927M0A4"/>
<dbReference type="Proteomes" id="UP000649753">
    <property type="component" value="Unassembled WGS sequence"/>
</dbReference>
<evidence type="ECO:0000259" key="1">
    <source>
        <dbReference type="PROSITE" id="PS50937"/>
    </source>
</evidence>
<protein>
    <submittedName>
        <fullName evidence="2">DNA-binding transcriptional MerR regulator</fullName>
    </submittedName>
</protein>
<dbReference type="InterPro" id="IPR009061">
    <property type="entry name" value="DNA-bd_dom_put_sf"/>
</dbReference>
<dbReference type="InterPro" id="IPR000551">
    <property type="entry name" value="MerR-type_HTH_dom"/>
</dbReference>
<proteinExistence type="predicted"/>
<dbReference type="SUPFAM" id="SSF46955">
    <property type="entry name" value="Putative DNA-binding domain"/>
    <property type="match status" value="1"/>
</dbReference>
<organism evidence="2 3">
    <name type="scientific">Plantactinospora soyae</name>
    <dbReference type="NCBI Taxonomy" id="1544732"/>
    <lineage>
        <taxon>Bacteria</taxon>
        <taxon>Bacillati</taxon>
        <taxon>Actinomycetota</taxon>
        <taxon>Actinomycetes</taxon>
        <taxon>Micromonosporales</taxon>
        <taxon>Micromonosporaceae</taxon>
        <taxon>Plantactinospora</taxon>
    </lineage>
</organism>
<dbReference type="Pfam" id="PF00376">
    <property type="entry name" value="MerR"/>
    <property type="match status" value="1"/>
</dbReference>
<reference evidence="2" key="1">
    <citation type="submission" date="2020-10" db="EMBL/GenBank/DDBJ databases">
        <title>Sequencing the genomes of 1000 actinobacteria strains.</title>
        <authorList>
            <person name="Klenk H.-P."/>
        </authorList>
    </citation>
    <scope>NUCLEOTIDE SEQUENCE</scope>
    <source>
        <strain evidence="2">DSM 46832</strain>
    </source>
</reference>
<gene>
    <name evidence="2" type="ORF">H4W31_000045</name>
</gene>
<dbReference type="EMBL" id="JADBEB010000001">
    <property type="protein sequence ID" value="MBE1484407.1"/>
    <property type="molecule type" value="Genomic_DNA"/>
</dbReference>
<dbReference type="GO" id="GO:0003677">
    <property type="term" value="F:DNA binding"/>
    <property type="evidence" value="ECO:0007669"/>
    <property type="project" value="UniProtKB-KW"/>
</dbReference>
<evidence type="ECO:0000313" key="2">
    <source>
        <dbReference type="EMBL" id="MBE1484407.1"/>
    </source>
</evidence>
<dbReference type="RefSeq" id="WP_225945327.1">
    <property type="nucleotide sequence ID" value="NZ_JADBEB010000001.1"/>
</dbReference>
<feature type="domain" description="HTH merR-type" evidence="1">
    <location>
        <begin position="1"/>
        <end position="29"/>
    </location>
</feature>